<evidence type="ECO:0000256" key="2">
    <source>
        <dbReference type="ARBA" id="ARBA00022603"/>
    </source>
</evidence>
<dbReference type="SUPFAM" id="SSF53335">
    <property type="entry name" value="S-adenosyl-L-methionine-dependent methyltransferases"/>
    <property type="match status" value="1"/>
</dbReference>
<dbReference type="InterPro" id="IPR029063">
    <property type="entry name" value="SAM-dependent_MTases_sf"/>
</dbReference>
<proteinExistence type="inferred from homology"/>
<dbReference type="GO" id="GO:0031515">
    <property type="term" value="C:tRNA (m1A) methyltransferase complex"/>
    <property type="evidence" value="ECO:0007669"/>
    <property type="project" value="UniProtKB-UniRule"/>
</dbReference>
<keyword evidence="5 8" id="KW-0819">tRNA processing</keyword>
<keyword evidence="6 8" id="KW-0539">Nucleus</keyword>
<evidence type="ECO:0000256" key="5">
    <source>
        <dbReference type="ARBA" id="ARBA00022694"/>
    </source>
</evidence>
<protein>
    <recommendedName>
        <fullName evidence="8">tRNA (adenine(58)-N(1))-methyltransferase catalytic subunit TRMT61A</fullName>
        <ecNumber evidence="8">2.1.1.220</ecNumber>
    </recommendedName>
</protein>
<evidence type="ECO:0000313" key="9">
    <source>
        <dbReference type="Proteomes" id="UP000515146"/>
    </source>
</evidence>
<comment type="catalytic activity">
    <reaction evidence="7">
        <text>an adenosine in mRNA + S-adenosyl-L-methionine = an N(1)-methyladenosine in mRNA + S-adenosyl-L-homocysteine + H(+)</text>
        <dbReference type="Rhea" id="RHEA:55392"/>
        <dbReference type="Rhea" id="RHEA-COMP:12414"/>
        <dbReference type="Rhea" id="RHEA-COMP:12415"/>
        <dbReference type="ChEBI" id="CHEBI:15378"/>
        <dbReference type="ChEBI" id="CHEBI:57856"/>
        <dbReference type="ChEBI" id="CHEBI:59789"/>
        <dbReference type="ChEBI" id="CHEBI:74411"/>
        <dbReference type="ChEBI" id="CHEBI:74491"/>
    </reaction>
</comment>
<dbReference type="FunFam" id="3.10.330.20:FF:000002">
    <property type="entry name" value="tRNA (adenine(58)-N(1))-methyltransferase catalytic subunit TRMT61A"/>
    <property type="match status" value="1"/>
</dbReference>
<keyword evidence="9" id="KW-1185">Reference proteome</keyword>
<dbReference type="OrthoDB" id="1925287at2759"/>
<dbReference type="CDD" id="cd02440">
    <property type="entry name" value="AdoMet_MTases"/>
    <property type="match status" value="1"/>
</dbReference>
<dbReference type="KEGG" id="dpte:113796416"/>
<keyword evidence="3 8" id="KW-0808">Transferase</keyword>
<dbReference type="PIRSF" id="PIRSF017269">
    <property type="entry name" value="GCD14"/>
    <property type="match status" value="1"/>
</dbReference>
<evidence type="ECO:0000256" key="8">
    <source>
        <dbReference type="PIRNR" id="PIRNR017269"/>
    </source>
</evidence>
<dbReference type="PANTHER" id="PTHR12133">
    <property type="entry name" value="TRNA (ADENINE(58)-N(1))-METHYLTRANSFERASE"/>
    <property type="match status" value="1"/>
</dbReference>
<keyword evidence="2 8" id="KW-0489">Methyltransferase</keyword>
<evidence type="ECO:0000256" key="6">
    <source>
        <dbReference type="ARBA" id="ARBA00023242"/>
    </source>
</evidence>
<accession>A0A6P6YCT1</accession>
<comment type="catalytic activity">
    <reaction evidence="8">
        <text>adenosine(58) in tRNA + S-adenosyl-L-methionine = N(1)-methyladenosine(58) in tRNA + S-adenosyl-L-homocysteine + H(+)</text>
        <dbReference type="Rhea" id="RHEA:43152"/>
        <dbReference type="Rhea" id="RHEA-COMP:10365"/>
        <dbReference type="Rhea" id="RHEA-COMP:10366"/>
        <dbReference type="ChEBI" id="CHEBI:15378"/>
        <dbReference type="ChEBI" id="CHEBI:57856"/>
        <dbReference type="ChEBI" id="CHEBI:59789"/>
        <dbReference type="ChEBI" id="CHEBI:74411"/>
        <dbReference type="ChEBI" id="CHEBI:74491"/>
        <dbReference type="EC" id="2.1.1.220"/>
    </reaction>
</comment>
<evidence type="ECO:0000256" key="1">
    <source>
        <dbReference type="ARBA" id="ARBA00004123"/>
    </source>
</evidence>
<sequence length="366" mass="41845">MSFCRLKTIIDEGDTVVVYLTPRQMYRVKVDRDEVFQTRLGALRMEELIGKPYGSRIQCNKGNVLVLDMTPEIWTLLLPHRTQILYGPDIGMILMNLELRSGSFVIEAGTGSGSLSHSIARTIAPNGKLFTFDFHQKRVEIAREEFREHQIDHIVSVQQRDVCRDGFKFPEQSESESSTTTIKVDAVFLDLPNPWEAIESAQNVMKNGAKICCFSPCIEQVQRSCQMLTKLNFSDIETIECVLRPYELRKASYEKLKLNQQFETSNGLSADPQESMNVDDGDHHHNRDNDNTINGMNKKIRTSEDDNNDNDNEEEEEKNSDSKIMEKDVNKNNDNNGTTINYWVTYMNTEITGHSGFLTFATNFIC</sequence>
<dbReference type="OMA" id="RPDHRMI"/>
<dbReference type="RefSeq" id="XP_027202489.1">
    <property type="nucleotide sequence ID" value="XM_027346688.1"/>
</dbReference>
<dbReference type="Gene3D" id="3.40.50.150">
    <property type="entry name" value="Vaccinia Virus protein VP39"/>
    <property type="match status" value="1"/>
</dbReference>
<dbReference type="EC" id="2.1.1.220" evidence="8"/>
<reference evidence="10" key="1">
    <citation type="submission" date="2025-08" db="UniProtKB">
        <authorList>
            <consortium name="RefSeq"/>
        </authorList>
    </citation>
    <scope>IDENTIFICATION</scope>
    <source>
        <strain evidence="10">Airmid</strain>
    </source>
</reference>
<organism evidence="9 10">
    <name type="scientific">Dermatophagoides pteronyssinus</name>
    <name type="common">European house dust mite</name>
    <dbReference type="NCBI Taxonomy" id="6956"/>
    <lineage>
        <taxon>Eukaryota</taxon>
        <taxon>Metazoa</taxon>
        <taxon>Ecdysozoa</taxon>
        <taxon>Arthropoda</taxon>
        <taxon>Chelicerata</taxon>
        <taxon>Arachnida</taxon>
        <taxon>Acari</taxon>
        <taxon>Acariformes</taxon>
        <taxon>Sarcoptiformes</taxon>
        <taxon>Astigmata</taxon>
        <taxon>Psoroptidia</taxon>
        <taxon>Analgoidea</taxon>
        <taxon>Pyroglyphidae</taxon>
        <taxon>Dermatophagoidinae</taxon>
        <taxon>Dermatophagoides</taxon>
    </lineage>
</organism>
<dbReference type="GO" id="GO:0160107">
    <property type="term" value="F:tRNA (adenine(58)-N1)-methyltransferase activity"/>
    <property type="evidence" value="ECO:0007669"/>
    <property type="project" value="UniProtKB-EC"/>
</dbReference>
<dbReference type="GO" id="GO:0030488">
    <property type="term" value="P:tRNA methylation"/>
    <property type="evidence" value="ECO:0007669"/>
    <property type="project" value="InterPro"/>
</dbReference>
<evidence type="ECO:0000256" key="7">
    <source>
        <dbReference type="ARBA" id="ARBA00048481"/>
    </source>
</evidence>
<dbReference type="InterPro" id="IPR014816">
    <property type="entry name" value="tRNA_MeTrfase_Gcd14"/>
</dbReference>
<evidence type="ECO:0000256" key="4">
    <source>
        <dbReference type="ARBA" id="ARBA00022691"/>
    </source>
</evidence>
<dbReference type="Pfam" id="PF08704">
    <property type="entry name" value="GCD14"/>
    <property type="match status" value="1"/>
</dbReference>
<dbReference type="InterPro" id="IPR049470">
    <property type="entry name" value="TRM61_C"/>
</dbReference>
<dbReference type="AlphaFoldDB" id="A0A6P6YCT1"/>
<dbReference type="CTD" id="43170"/>
<dbReference type="PROSITE" id="PS51620">
    <property type="entry name" value="SAM_TRM61"/>
    <property type="match status" value="1"/>
</dbReference>
<evidence type="ECO:0000313" key="10">
    <source>
        <dbReference type="RefSeq" id="XP_027202489.1"/>
    </source>
</evidence>
<dbReference type="Proteomes" id="UP000515146">
    <property type="component" value="Unplaced"/>
</dbReference>
<dbReference type="PANTHER" id="PTHR12133:SF2">
    <property type="entry name" value="TRNA (ADENINE(58)-N(1))-METHYLTRANSFERASE CATALYTIC SUBUNIT TRMT61A"/>
    <property type="match status" value="1"/>
</dbReference>
<comment type="subcellular location">
    <subcellularLocation>
        <location evidence="1 8">Nucleus</location>
    </subcellularLocation>
</comment>
<evidence type="ECO:0000256" key="3">
    <source>
        <dbReference type="ARBA" id="ARBA00022679"/>
    </source>
</evidence>
<name>A0A6P6YCT1_DERPT</name>
<comment type="function">
    <text evidence="8">Catalytic subunit of tRNA (adenine-N(1)-)-methyltransferase, which catalyzes the formation of N(1)-methyladenine at position 58 (m1A58) in initiator methionyl-tRNA.</text>
</comment>
<gene>
    <name evidence="10" type="primary">LOC113796416</name>
</gene>
<dbReference type="FunCoup" id="A0A6P6YCT1">
    <property type="interactions" value="772"/>
</dbReference>
<comment type="similarity">
    <text evidence="8">Belongs to the class I-like SAM-binding methyltransferase superfamily. TRM61 family.</text>
</comment>
<keyword evidence="4 8" id="KW-0949">S-adenosyl-L-methionine</keyword>
<dbReference type="GO" id="GO:0005634">
    <property type="term" value="C:nucleus"/>
    <property type="evidence" value="ECO:0007669"/>
    <property type="project" value="UniProtKB-SubCell"/>
</dbReference>
<dbReference type="InParanoid" id="A0A6P6YCT1"/>
<dbReference type="Gene3D" id="3.10.330.20">
    <property type="match status" value="1"/>
</dbReference>